<evidence type="ECO:0000256" key="10">
    <source>
        <dbReference type="ARBA" id="ARBA00047767"/>
    </source>
</evidence>
<organism evidence="13 14">
    <name type="scientific">Phyllobacterium leguminum</name>
    <dbReference type="NCBI Taxonomy" id="314237"/>
    <lineage>
        <taxon>Bacteria</taxon>
        <taxon>Pseudomonadati</taxon>
        <taxon>Pseudomonadota</taxon>
        <taxon>Alphaproteobacteria</taxon>
        <taxon>Hyphomicrobiales</taxon>
        <taxon>Phyllobacteriaceae</taxon>
        <taxon>Phyllobacterium</taxon>
    </lineage>
</organism>
<dbReference type="PANTHER" id="PTHR42833:SF4">
    <property type="entry name" value="URIDYLATE KINASE PUMPKIN, CHLOROPLASTIC"/>
    <property type="match status" value="1"/>
</dbReference>
<comment type="function">
    <text evidence="11">Catalyzes the reversible phosphorylation of UMP to UDP.</text>
</comment>
<comment type="activity regulation">
    <text evidence="11">Allosterically activated by GTP. Inhibited by UTP.</text>
</comment>
<dbReference type="Pfam" id="PF00696">
    <property type="entry name" value="AA_kinase"/>
    <property type="match status" value="1"/>
</dbReference>
<reference evidence="13 14" key="1">
    <citation type="submission" date="2018-06" db="EMBL/GenBank/DDBJ databases">
        <title>Genomic Encyclopedia of Type Strains, Phase III (KMG-III): the genomes of soil and plant-associated and newly described type strains.</title>
        <authorList>
            <person name="Whitman W."/>
        </authorList>
    </citation>
    <scope>NUCLEOTIDE SEQUENCE [LARGE SCALE GENOMIC DNA]</scope>
    <source>
        <strain evidence="13 14">ORS 1419</strain>
    </source>
</reference>
<evidence type="ECO:0000313" key="14">
    <source>
        <dbReference type="Proteomes" id="UP000247454"/>
    </source>
</evidence>
<dbReference type="EC" id="2.7.4.22" evidence="11"/>
<dbReference type="Proteomes" id="UP000247454">
    <property type="component" value="Unassembled WGS sequence"/>
</dbReference>
<dbReference type="Gene3D" id="3.40.1160.10">
    <property type="entry name" value="Acetylglutamate kinase-like"/>
    <property type="match status" value="1"/>
</dbReference>
<dbReference type="InterPro" id="IPR001048">
    <property type="entry name" value="Asp/Glu/Uridylate_kinase"/>
</dbReference>
<feature type="binding site" evidence="11">
    <location>
        <position position="75"/>
    </location>
    <ligand>
        <name>UMP</name>
        <dbReference type="ChEBI" id="CHEBI:57865"/>
    </ligand>
</feature>
<gene>
    <name evidence="11" type="primary">pyrH</name>
    <name evidence="13" type="ORF">C7477_10841</name>
</gene>
<comment type="catalytic activity">
    <reaction evidence="10 11">
        <text>UMP + ATP = UDP + ADP</text>
        <dbReference type="Rhea" id="RHEA:24400"/>
        <dbReference type="ChEBI" id="CHEBI:30616"/>
        <dbReference type="ChEBI" id="CHEBI:57865"/>
        <dbReference type="ChEBI" id="CHEBI:58223"/>
        <dbReference type="ChEBI" id="CHEBI:456216"/>
        <dbReference type="EC" id="2.7.4.22"/>
    </reaction>
</comment>
<dbReference type="InterPro" id="IPR011817">
    <property type="entry name" value="Uridylate_kinase"/>
</dbReference>
<feature type="region of interest" description="Involved in allosteric activation by GTP" evidence="11">
    <location>
        <begin position="21"/>
        <end position="26"/>
    </location>
</feature>
<accession>A0A318TB57</accession>
<keyword evidence="8 11" id="KW-0067">ATP-binding</keyword>
<evidence type="ECO:0000256" key="9">
    <source>
        <dbReference type="ARBA" id="ARBA00022975"/>
    </source>
</evidence>
<dbReference type="GO" id="GO:0005524">
    <property type="term" value="F:ATP binding"/>
    <property type="evidence" value="ECO:0007669"/>
    <property type="project" value="UniProtKB-KW"/>
</dbReference>
<protein>
    <recommendedName>
        <fullName evidence="11">Uridylate kinase</fullName>
        <shortName evidence="11">UK</shortName>
        <ecNumber evidence="11">2.7.4.22</ecNumber>
    </recommendedName>
    <alternativeName>
        <fullName evidence="11">Uridine monophosphate kinase</fullName>
        <shortName evidence="11">UMP kinase</shortName>
        <shortName evidence="11">UMPK</shortName>
    </alternativeName>
</protein>
<evidence type="ECO:0000256" key="7">
    <source>
        <dbReference type="ARBA" id="ARBA00022777"/>
    </source>
</evidence>
<feature type="binding site" evidence="11">
    <location>
        <position position="169"/>
    </location>
    <ligand>
        <name>ATP</name>
        <dbReference type="ChEBI" id="CHEBI:30616"/>
    </ligand>
</feature>
<proteinExistence type="inferred from homology"/>
<dbReference type="GO" id="GO:0006225">
    <property type="term" value="P:UDP biosynthetic process"/>
    <property type="evidence" value="ECO:0007669"/>
    <property type="project" value="TreeGrafter"/>
</dbReference>
<feature type="binding site" evidence="11">
    <location>
        <position position="56"/>
    </location>
    <ligand>
        <name>ATP</name>
        <dbReference type="ChEBI" id="CHEBI:30616"/>
    </ligand>
</feature>
<dbReference type="PIRSF" id="PIRSF005650">
    <property type="entry name" value="Uridylate_kin"/>
    <property type="match status" value="1"/>
</dbReference>
<evidence type="ECO:0000256" key="5">
    <source>
        <dbReference type="ARBA" id="ARBA00022679"/>
    </source>
</evidence>
<keyword evidence="11" id="KW-0021">Allosteric enzyme</keyword>
<feature type="binding site" evidence="11">
    <location>
        <position position="55"/>
    </location>
    <ligand>
        <name>UMP</name>
        <dbReference type="ChEBI" id="CHEBI:57865"/>
    </ligand>
</feature>
<dbReference type="EMBL" id="QJTF01000008">
    <property type="protein sequence ID" value="PYE88170.1"/>
    <property type="molecule type" value="Genomic_DNA"/>
</dbReference>
<comment type="subunit">
    <text evidence="11">Homohexamer.</text>
</comment>
<evidence type="ECO:0000256" key="8">
    <source>
        <dbReference type="ARBA" id="ARBA00022840"/>
    </source>
</evidence>
<evidence type="ECO:0000256" key="3">
    <source>
        <dbReference type="ARBA" id="ARBA00007614"/>
    </source>
</evidence>
<dbReference type="AlphaFoldDB" id="A0A318TB57"/>
<comment type="pathway">
    <text evidence="2 11">Pyrimidine metabolism; CTP biosynthesis via de novo pathway; UDP from UMP (UMPK route): step 1/1.</text>
</comment>
<dbReference type="PANTHER" id="PTHR42833">
    <property type="entry name" value="URIDYLATE KINASE"/>
    <property type="match status" value="1"/>
</dbReference>
<dbReference type="FunFam" id="3.40.1160.10:FF:000001">
    <property type="entry name" value="Uridylate kinase"/>
    <property type="match status" value="1"/>
</dbReference>
<dbReference type="UniPathway" id="UPA00159">
    <property type="reaction ID" value="UER00275"/>
</dbReference>
<feature type="domain" description="Aspartate/glutamate/uridylate kinase" evidence="12">
    <location>
        <begin position="8"/>
        <end position="216"/>
    </location>
</feature>
<evidence type="ECO:0000313" key="13">
    <source>
        <dbReference type="EMBL" id="PYE88170.1"/>
    </source>
</evidence>
<sequence>MSDAPIYKRVLLKASGEALMGDQGFGIDVSVVDRIAADIAEAKALGVEVGVVIGGGNIFRGVAVASKGGDRVTGDHMGMLATVINSLALRTSLSKISVDAVVLSAIAMPEICESFSQRQATAYMDQGKVVIFAGGTGNPFFTTDSAAALRAAEIGADALFKGTQVDGIYSADPKIHPDAMRYERLTHKQVLDQGLAVMDTTAVALARENNIPIIVYSIHEDGEFAKILLGKGRCTTVSGE</sequence>
<dbReference type="SUPFAM" id="SSF53633">
    <property type="entry name" value="Carbamate kinase-like"/>
    <property type="match status" value="1"/>
</dbReference>
<comment type="caution">
    <text evidence="13">The sequence shown here is derived from an EMBL/GenBank/DDBJ whole genome shotgun (WGS) entry which is preliminary data.</text>
</comment>
<evidence type="ECO:0000256" key="4">
    <source>
        <dbReference type="ARBA" id="ARBA00022490"/>
    </source>
</evidence>
<evidence type="ECO:0000256" key="1">
    <source>
        <dbReference type="ARBA" id="ARBA00004496"/>
    </source>
</evidence>
<evidence type="ECO:0000256" key="6">
    <source>
        <dbReference type="ARBA" id="ARBA00022741"/>
    </source>
</evidence>
<feature type="binding site" evidence="11">
    <location>
        <position position="163"/>
    </location>
    <ligand>
        <name>ATP</name>
        <dbReference type="ChEBI" id="CHEBI:30616"/>
    </ligand>
</feature>
<feature type="binding site" evidence="11">
    <location>
        <position position="172"/>
    </location>
    <ligand>
        <name>ATP</name>
        <dbReference type="ChEBI" id="CHEBI:30616"/>
    </ligand>
</feature>
<comment type="subcellular location">
    <subcellularLocation>
        <location evidence="1 11">Cytoplasm</location>
    </subcellularLocation>
</comment>
<keyword evidence="14" id="KW-1185">Reference proteome</keyword>
<dbReference type="GO" id="GO:0044210">
    <property type="term" value="P:'de novo' CTP biosynthetic process"/>
    <property type="evidence" value="ECO:0007669"/>
    <property type="project" value="UniProtKB-UniRule"/>
</dbReference>
<evidence type="ECO:0000256" key="2">
    <source>
        <dbReference type="ARBA" id="ARBA00004791"/>
    </source>
</evidence>
<dbReference type="RefSeq" id="WP_110751093.1">
    <property type="nucleotide sequence ID" value="NZ_QJTF01000008.1"/>
</dbReference>
<dbReference type="GO" id="GO:0033862">
    <property type="term" value="F:UMP kinase activity"/>
    <property type="evidence" value="ECO:0007669"/>
    <property type="project" value="UniProtKB-EC"/>
</dbReference>
<evidence type="ECO:0000256" key="11">
    <source>
        <dbReference type="HAMAP-Rule" id="MF_01220"/>
    </source>
</evidence>
<feature type="binding site" evidence="11">
    <location>
        <position position="60"/>
    </location>
    <ligand>
        <name>ATP</name>
        <dbReference type="ChEBI" id="CHEBI:30616"/>
    </ligand>
</feature>
<name>A0A318TB57_9HYPH</name>
<dbReference type="CDD" id="cd04254">
    <property type="entry name" value="AAK_UMPK-PyrH-Ec"/>
    <property type="match status" value="1"/>
</dbReference>
<evidence type="ECO:0000259" key="12">
    <source>
        <dbReference type="Pfam" id="PF00696"/>
    </source>
</evidence>
<keyword evidence="4 11" id="KW-0963">Cytoplasm</keyword>
<dbReference type="HAMAP" id="MF_01220_B">
    <property type="entry name" value="PyrH_B"/>
    <property type="match status" value="1"/>
</dbReference>
<feature type="binding site" evidence="11">
    <location>
        <begin position="136"/>
        <end position="143"/>
    </location>
    <ligand>
        <name>UMP</name>
        <dbReference type="ChEBI" id="CHEBI:57865"/>
    </ligand>
</feature>
<comment type="similarity">
    <text evidence="3 11">Belongs to the UMP kinase family.</text>
</comment>
<keyword evidence="5 11" id="KW-0808">Transferase</keyword>
<dbReference type="InterPro" id="IPR015963">
    <property type="entry name" value="Uridylate_kinase_bac"/>
</dbReference>
<keyword evidence="7 11" id="KW-0418">Kinase</keyword>
<dbReference type="OrthoDB" id="9807458at2"/>
<dbReference type="InterPro" id="IPR036393">
    <property type="entry name" value="AceGlu_kinase-like_sf"/>
</dbReference>
<feature type="binding site" evidence="11">
    <location>
        <position position="164"/>
    </location>
    <ligand>
        <name>ATP</name>
        <dbReference type="ChEBI" id="CHEBI:30616"/>
    </ligand>
</feature>
<dbReference type="NCBIfam" id="TIGR02075">
    <property type="entry name" value="pyrH_bact"/>
    <property type="match status" value="1"/>
</dbReference>
<keyword evidence="6 11" id="KW-0547">Nucleotide-binding</keyword>
<dbReference type="GO" id="GO:0005829">
    <property type="term" value="C:cytosol"/>
    <property type="evidence" value="ECO:0007669"/>
    <property type="project" value="TreeGrafter"/>
</dbReference>
<keyword evidence="9 11" id="KW-0665">Pyrimidine biosynthesis</keyword>
<feature type="binding site" evidence="11">
    <location>
        <begin position="13"/>
        <end position="16"/>
    </location>
    <ligand>
        <name>ATP</name>
        <dbReference type="ChEBI" id="CHEBI:30616"/>
    </ligand>
</feature>